<comment type="function">
    <text evidence="3">Required for maturation of urease via the functional incorporation of the urease nickel metallocenter.</text>
</comment>
<sequence>MVMGWMRWWLGSKTNFTMPEFTAELEATFAFEGGRTELQHKFHKSPLKIAKTFMRDDKQLGVCIMDCSPGMMAGDKYRLDWRLLPQSNVFITNQSYTKVHPSAEYPAYQLQSFYVDQGARLEYKPEPIMLYKEASFRADTEIKLEAGAVAFVTEVVCPGRVLRDEVFQYVRYDSQLQVYYENQLIYYNRQNIEPDSTKSDFRRLGSWENYTHQGTFYIFSDQLKSEYLKPIQELLERYPHLHAGASLTYKYGLIISVLGKSVWELQQLLDEAWLMMKLMVA</sequence>
<dbReference type="PANTHER" id="PTHR33643">
    <property type="entry name" value="UREASE ACCESSORY PROTEIN D"/>
    <property type="match status" value="1"/>
</dbReference>
<evidence type="ECO:0000256" key="1">
    <source>
        <dbReference type="ARBA" id="ARBA00007177"/>
    </source>
</evidence>
<comment type="subunit">
    <text evidence="3">UreD, UreF and UreG form a complex that acts as a GTP-hydrolysis-dependent molecular chaperone, activating the urease apoprotein by helping to assemble the nickel containing metallocenter of UreC. The UreE protein probably delivers the nickel.</text>
</comment>
<dbReference type="HAMAP" id="MF_01384">
    <property type="entry name" value="UreD"/>
    <property type="match status" value="1"/>
</dbReference>
<dbReference type="AlphaFoldDB" id="A0A6B8RFW4"/>
<reference evidence="5" key="1">
    <citation type="submission" date="2018-11" db="EMBL/GenBank/DDBJ databases">
        <title>Complete genome sequence of Paenibacillus sp. ML311-T8.</title>
        <authorList>
            <person name="Nam Y.-D."/>
            <person name="Kang J."/>
            <person name="Chung W.-H."/>
            <person name="Park Y.S."/>
        </authorList>
    </citation>
    <scope>NUCLEOTIDE SEQUENCE [LARGE SCALE GENOMIC DNA]</scope>
    <source>
        <strain evidence="5">ML311-T8</strain>
    </source>
</reference>
<comment type="similarity">
    <text evidence="1 3">Belongs to the UreD family.</text>
</comment>
<dbReference type="GO" id="GO:0016151">
    <property type="term" value="F:nickel cation binding"/>
    <property type="evidence" value="ECO:0007669"/>
    <property type="project" value="UniProtKB-UniRule"/>
</dbReference>
<evidence type="ECO:0000313" key="4">
    <source>
        <dbReference type="EMBL" id="QGQ94837.1"/>
    </source>
</evidence>
<keyword evidence="5" id="KW-1185">Reference proteome</keyword>
<dbReference type="EMBL" id="CP034235">
    <property type="protein sequence ID" value="QGQ94837.1"/>
    <property type="molecule type" value="Genomic_DNA"/>
</dbReference>
<comment type="subcellular location">
    <subcellularLocation>
        <location evidence="3">Cytoplasm</location>
    </subcellularLocation>
</comment>
<dbReference type="PANTHER" id="PTHR33643:SF1">
    <property type="entry name" value="UREASE ACCESSORY PROTEIN D"/>
    <property type="match status" value="1"/>
</dbReference>
<dbReference type="GO" id="GO:0005737">
    <property type="term" value="C:cytoplasm"/>
    <property type="evidence" value="ECO:0007669"/>
    <property type="project" value="UniProtKB-SubCell"/>
</dbReference>
<evidence type="ECO:0000256" key="2">
    <source>
        <dbReference type="ARBA" id="ARBA00023186"/>
    </source>
</evidence>
<keyword evidence="2 3" id="KW-0143">Chaperone</keyword>
<organism evidence="4 5">
    <name type="scientific">Paenibacillus psychroresistens</name>
    <dbReference type="NCBI Taxonomy" id="1778678"/>
    <lineage>
        <taxon>Bacteria</taxon>
        <taxon>Bacillati</taxon>
        <taxon>Bacillota</taxon>
        <taxon>Bacilli</taxon>
        <taxon>Bacillales</taxon>
        <taxon>Paenibacillaceae</taxon>
        <taxon>Paenibacillus</taxon>
    </lineage>
</organism>
<keyword evidence="3" id="KW-0963">Cytoplasm</keyword>
<evidence type="ECO:0000256" key="3">
    <source>
        <dbReference type="HAMAP-Rule" id="MF_01384"/>
    </source>
</evidence>
<evidence type="ECO:0000313" key="5">
    <source>
        <dbReference type="Proteomes" id="UP000426246"/>
    </source>
</evidence>
<keyword evidence="3" id="KW-0996">Nickel insertion</keyword>
<dbReference type="KEGG" id="ppsc:EHS13_08080"/>
<protein>
    <recommendedName>
        <fullName evidence="3">Urease accessory protein UreD</fullName>
    </recommendedName>
</protein>
<name>A0A6B8RFW4_9BACL</name>
<dbReference type="InterPro" id="IPR002669">
    <property type="entry name" value="UreD"/>
</dbReference>
<dbReference type="Pfam" id="PF01774">
    <property type="entry name" value="UreD"/>
    <property type="match status" value="1"/>
</dbReference>
<gene>
    <name evidence="3" type="primary">ureD</name>
    <name evidence="4" type="ORF">EHS13_08080</name>
</gene>
<dbReference type="Proteomes" id="UP000426246">
    <property type="component" value="Chromosome"/>
</dbReference>
<proteinExistence type="inferred from homology"/>
<accession>A0A6B8RFW4</accession>